<sequence>MNSCFGGNSCLWILIILLILGTCGNVFSSSAFRGCGWPLLAALVYCMCKNGTLQSLASSVCGDSCGCGCN</sequence>
<reference evidence="1" key="1">
    <citation type="journal article" date="2021" name="PeerJ">
        <title>Extensive microbial diversity within the chicken gut microbiome revealed by metagenomics and culture.</title>
        <authorList>
            <person name="Gilroy R."/>
            <person name="Ravi A."/>
            <person name="Getino M."/>
            <person name="Pursley I."/>
            <person name="Horton D.L."/>
            <person name="Alikhan N.F."/>
            <person name="Baker D."/>
            <person name="Gharbi K."/>
            <person name="Hall N."/>
            <person name="Watson M."/>
            <person name="Adriaenssens E.M."/>
            <person name="Foster-Nyarko E."/>
            <person name="Jarju S."/>
            <person name="Secka A."/>
            <person name="Antonio M."/>
            <person name="Oren A."/>
            <person name="Chaudhuri R.R."/>
            <person name="La Ragione R."/>
            <person name="Hildebrand F."/>
            <person name="Pallen M.J."/>
        </authorList>
    </citation>
    <scope>NUCLEOTIDE SEQUENCE</scope>
    <source>
        <strain evidence="1">CHK33-5263</strain>
    </source>
</reference>
<reference evidence="1" key="2">
    <citation type="submission" date="2021-04" db="EMBL/GenBank/DDBJ databases">
        <authorList>
            <person name="Gilroy R."/>
        </authorList>
    </citation>
    <scope>NUCLEOTIDE SEQUENCE</scope>
    <source>
        <strain evidence="1">CHK33-5263</strain>
    </source>
</reference>
<dbReference type="AlphaFoldDB" id="A0A9D2IW83"/>
<evidence type="ECO:0000313" key="1">
    <source>
        <dbReference type="EMBL" id="HIZ25050.1"/>
    </source>
</evidence>
<name>A0A9D2IW83_9FIRM</name>
<organism evidence="1 2">
    <name type="scientific">Candidatus Gallimonas intestinigallinarum</name>
    <dbReference type="NCBI Taxonomy" id="2838604"/>
    <lineage>
        <taxon>Bacteria</taxon>
        <taxon>Bacillati</taxon>
        <taxon>Bacillota</taxon>
        <taxon>Clostridia</taxon>
        <taxon>Candidatus Gallimonas</taxon>
    </lineage>
</organism>
<protein>
    <submittedName>
        <fullName evidence="1">Chorion class high-cysteine HCB protein 13</fullName>
    </submittedName>
</protein>
<evidence type="ECO:0000313" key="2">
    <source>
        <dbReference type="Proteomes" id="UP000824044"/>
    </source>
</evidence>
<comment type="caution">
    <text evidence="1">The sequence shown here is derived from an EMBL/GenBank/DDBJ whole genome shotgun (WGS) entry which is preliminary data.</text>
</comment>
<dbReference type="EMBL" id="DXBS01000118">
    <property type="protein sequence ID" value="HIZ25050.1"/>
    <property type="molecule type" value="Genomic_DNA"/>
</dbReference>
<accession>A0A9D2IW83</accession>
<gene>
    <name evidence="1" type="ORF">H9812_06235</name>
</gene>
<dbReference type="Proteomes" id="UP000824044">
    <property type="component" value="Unassembled WGS sequence"/>
</dbReference>
<proteinExistence type="predicted"/>